<gene>
    <name evidence="1" type="ORF">UFOVP1295_31</name>
</gene>
<reference evidence="1" key="1">
    <citation type="submission" date="2020-05" db="EMBL/GenBank/DDBJ databases">
        <authorList>
            <person name="Chiriac C."/>
            <person name="Salcher M."/>
            <person name="Ghai R."/>
            <person name="Kavagutti S V."/>
        </authorList>
    </citation>
    <scope>NUCLEOTIDE SEQUENCE</scope>
</reference>
<name>A0A6J5RER1_9CAUD</name>
<organism evidence="1">
    <name type="scientific">uncultured Caudovirales phage</name>
    <dbReference type="NCBI Taxonomy" id="2100421"/>
    <lineage>
        <taxon>Viruses</taxon>
        <taxon>Duplodnaviria</taxon>
        <taxon>Heunggongvirae</taxon>
        <taxon>Uroviricota</taxon>
        <taxon>Caudoviricetes</taxon>
        <taxon>Peduoviridae</taxon>
        <taxon>Maltschvirus</taxon>
        <taxon>Maltschvirus maltsch</taxon>
    </lineage>
</organism>
<protein>
    <submittedName>
        <fullName evidence="1">Uncharacterized protein</fullName>
    </submittedName>
</protein>
<evidence type="ECO:0000313" key="1">
    <source>
        <dbReference type="EMBL" id="CAB4195723.1"/>
    </source>
</evidence>
<dbReference type="EMBL" id="LR797242">
    <property type="protein sequence ID" value="CAB4195723.1"/>
    <property type="molecule type" value="Genomic_DNA"/>
</dbReference>
<accession>A0A6J5RER1</accession>
<proteinExistence type="predicted"/>
<sequence>MSEEGQKPGRGKGKTQALEHVNLRLPKEVLDFYKKYPQYTQKMREVLTKFIYIEEDIT</sequence>